<keyword evidence="5" id="KW-0573">Peptidoglycan synthesis</keyword>
<keyword evidence="12" id="KW-1185">Reference proteome</keyword>
<protein>
    <submittedName>
        <fullName evidence="11">Peptidase M15</fullName>
    </submittedName>
</protein>
<dbReference type="GO" id="GO:0009002">
    <property type="term" value="F:serine-type D-Ala-D-Ala carboxypeptidase activity"/>
    <property type="evidence" value="ECO:0007669"/>
    <property type="project" value="InterPro"/>
</dbReference>
<feature type="domain" description="Peptidase S11 D-alanyl-D-alanine carboxypeptidase A N-terminal" evidence="10">
    <location>
        <begin position="44"/>
        <end position="271"/>
    </location>
</feature>
<dbReference type="GO" id="GO:0071555">
    <property type="term" value="P:cell wall organization"/>
    <property type="evidence" value="ECO:0007669"/>
    <property type="project" value="UniProtKB-KW"/>
</dbReference>
<evidence type="ECO:0000256" key="6">
    <source>
        <dbReference type="ARBA" id="ARBA00023316"/>
    </source>
</evidence>
<feature type="binding site" evidence="8">
    <location>
        <position position="246"/>
    </location>
    <ligand>
        <name>substrate</name>
    </ligand>
</feature>
<keyword evidence="6" id="KW-0961">Cell wall biogenesis/degradation</keyword>
<accession>A0A4P5PP72</accession>
<evidence type="ECO:0000256" key="7">
    <source>
        <dbReference type="PIRSR" id="PIRSR618044-1"/>
    </source>
</evidence>
<dbReference type="RefSeq" id="WP_175580109.1">
    <property type="nucleotide sequence ID" value="NZ_BJCC01000024.1"/>
</dbReference>
<feature type="active site" evidence="7">
    <location>
        <position position="133"/>
    </location>
</feature>
<dbReference type="Gene3D" id="3.40.710.10">
    <property type="entry name" value="DD-peptidase/beta-lactamase superfamily"/>
    <property type="match status" value="1"/>
</dbReference>
<dbReference type="SUPFAM" id="SSF56601">
    <property type="entry name" value="beta-lactamase/transpeptidase-like"/>
    <property type="match status" value="1"/>
</dbReference>
<dbReference type="AlphaFoldDB" id="A0A4P5PP72"/>
<dbReference type="EMBL" id="BJCC01000024">
    <property type="protein sequence ID" value="GCF94923.1"/>
    <property type="molecule type" value="Genomic_DNA"/>
</dbReference>
<dbReference type="PANTHER" id="PTHR21581">
    <property type="entry name" value="D-ALANYL-D-ALANINE CARBOXYPEPTIDASE"/>
    <property type="match status" value="1"/>
</dbReference>
<dbReference type="GO" id="GO:0006508">
    <property type="term" value="P:proteolysis"/>
    <property type="evidence" value="ECO:0007669"/>
    <property type="project" value="InterPro"/>
</dbReference>
<evidence type="ECO:0000256" key="8">
    <source>
        <dbReference type="PIRSR" id="PIRSR618044-2"/>
    </source>
</evidence>
<dbReference type="Proteomes" id="UP000290567">
    <property type="component" value="Unassembled WGS sequence"/>
</dbReference>
<evidence type="ECO:0000259" key="10">
    <source>
        <dbReference type="Pfam" id="PF00768"/>
    </source>
</evidence>
<dbReference type="InterPro" id="IPR018044">
    <property type="entry name" value="Peptidase_S11"/>
</dbReference>
<dbReference type="InterPro" id="IPR001967">
    <property type="entry name" value="Peptidase_S11_N"/>
</dbReference>
<evidence type="ECO:0000256" key="9">
    <source>
        <dbReference type="RuleBase" id="RU004016"/>
    </source>
</evidence>
<organism evidence="11 12">
    <name type="scientific">Enterococcus florum</name>
    <dbReference type="NCBI Taxonomy" id="2480627"/>
    <lineage>
        <taxon>Bacteria</taxon>
        <taxon>Bacillati</taxon>
        <taxon>Bacillota</taxon>
        <taxon>Bacilli</taxon>
        <taxon>Lactobacillales</taxon>
        <taxon>Enterococcaceae</taxon>
        <taxon>Enterococcus</taxon>
    </lineage>
</organism>
<evidence type="ECO:0000256" key="5">
    <source>
        <dbReference type="ARBA" id="ARBA00022984"/>
    </source>
</evidence>
<keyword evidence="4" id="KW-0133">Cell shape</keyword>
<comment type="similarity">
    <text evidence="1 9">Belongs to the peptidase S11 family.</text>
</comment>
<dbReference type="GO" id="GO:0008360">
    <property type="term" value="P:regulation of cell shape"/>
    <property type="evidence" value="ECO:0007669"/>
    <property type="project" value="UniProtKB-KW"/>
</dbReference>
<dbReference type="PANTHER" id="PTHR21581:SF26">
    <property type="entry name" value="D-ALANYL-D-ALANINE ENDOPEPTIDASE"/>
    <property type="match status" value="1"/>
</dbReference>
<reference evidence="12" key="1">
    <citation type="submission" date="2019-02" db="EMBL/GenBank/DDBJ databases">
        <title>Draft genome sequence of Enterococcus sp. Gos25-1.</title>
        <authorList>
            <person name="Tanaka N."/>
            <person name="Shiwa Y."/>
            <person name="Fujita N."/>
        </authorList>
    </citation>
    <scope>NUCLEOTIDE SEQUENCE [LARGE SCALE GENOMIC DNA]</scope>
    <source>
        <strain evidence="12">Gos25-1</strain>
    </source>
</reference>
<dbReference type="Pfam" id="PF00768">
    <property type="entry name" value="Peptidase_S11"/>
    <property type="match status" value="1"/>
</dbReference>
<dbReference type="GO" id="GO:0009252">
    <property type="term" value="P:peptidoglycan biosynthetic process"/>
    <property type="evidence" value="ECO:0007669"/>
    <property type="project" value="UniProtKB-KW"/>
</dbReference>
<sequence length="297" mass="32429">MNKRGNKLLLGLLVVVMILAGGLAYWFLTTIGLSHSKEYVNIRGISAHSYLLKKRDGSVINQKNPQKKVAIASLTKIMTALCVIEKAENLDQLTVVPESIFFELQKNNLAVAGLQPGEEISYRELLYGILLPSGADATLTAVLSLSESEEAFVVIMNQKAAELGMTQTHFSNSVGLDANDHYSTAGDLAILLDYALNNPIFYEVFTRLTYQGQPTNLHPEGNHFTSSLISRGESLELSNGRIIGGKTGYTKKAGLCLASLAVINGEDYLLILTGSKGDSESEQFHLIESRKLYEESL</sequence>
<keyword evidence="3" id="KW-0378">Hydrolase</keyword>
<comment type="caution">
    <text evidence="11">The sequence shown here is derived from an EMBL/GenBank/DDBJ whole genome shotgun (WGS) entry which is preliminary data.</text>
</comment>
<dbReference type="InterPro" id="IPR012338">
    <property type="entry name" value="Beta-lactam/transpept-like"/>
</dbReference>
<name>A0A4P5PP72_9ENTE</name>
<evidence type="ECO:0000256" key="2">
    <source>
        <dbReference type="ARBA" id="ARBA00022729"/>
    </source>
</evidence>
<proteinExistence type="inferred from homology"/>
<gene>
    <name evidence="11" type="ORF">NRIC_28140</name>
</gene>
<feature type="active site" description="Proton acceptor" evidence="7">
    <location>
        <position position="76"/>
    </location>
</feature>
<feature type="active site" description="Acyl-ester intermediate" evidence="7">
    <location>
        <position position="73"/>
    </location>
</feature>
<keyword evidence="2" id="KW-0732">Signal</keyword>
<evidence type="ECO:0000256" key="1">
    <source>
        <dbReference type="ARBA" id="ARBA00007164"/>
    </source>
</evidence>
<evidence type="ECO:0000256" key="3">
    <source>
        <dbReference type="ARBA" id="ARBA00022801"/>
    </source>
</evidence>
<evidence type="ECO:0000256" key="4">
    <source>
        <dbReference type="ARBA" id="ARBA00022960"/>
    </source>
</evidence>
<evidence type="ECO:0000313" key="11">
    <source>
        <dbReference type="EMBL" id="GCF94923.1"/>
    </source>
</evidence>
<evidence type="ECO:0000313" key="12">
    <source>
        <dbReference type="Proteomes" id="UP000290567"/>
    </source>
</evidence>
<dbReference type="PRINTS" id="PR00725">
    <property type="entry name" value="DADACBPTASE1"/>
</dbReference>